<comment type="subcellular location">
    <subcellularLocation>
        <location evidence="1 6">Membrane</location>
        <topology evidence="1 6">Multi-pass membrane protein</topology>
    </subcellularLocation>
</comment>
<dbReference type="InterPro" id="IPR037185">
    <property type="entry name" value="EmrE-like"/>
</dbReference>
<dbReference type="PANTHER" id="PTHR31218">
    <property type="entry name" value="WAT1-RELATED PROTEIN"/>
    <property type="match status" value="1"/>
</dbReference>
<proteinExistence type="inferred from homology"/>
<dbReference type="Pfam" id="PF00892">
    <property type="entry name" value="EamA"/>
    <property type="match status" value="1"/>
</dbReference>
<feature type="transmembrane region" description="Helical" evidence="6">
    <location>
        <begin position="109"/>
        <end position="130"/>
    </location>
</feature>
<feature type="transmembrane region" description="Helical" evidence="6">
    <location>
        <begin position="317"/>
        <end position="336"/>
    </location>
</feature>
<accession>A0A5J9VR15</accession>
<feature type="transmembrane region" description="Helical" evidence="6">
    <location>
        <begin position="81"/>
        <end position="103"/>
    </location>
</feature>
<dbReference type="Proteomes" id="UP000324897">
    <property type="component" value="Chromosome 4"/>
</dbReference>
<feature type="transmembrane region" description="Helical" evidence="6">
    <location>
        <begin position="21"/>
        <end position="41"/>
    </location>
</feature>
<gene>
    <name evidence="8" type="ORF">EJB05_10860</name>
</gene>
<name>A0A5J9VR15_9POAL</name>
<feature type="domain" description="EamA" evidence="7">
    <location>
        <begin position="22"/>
        <end position="160"/>
    </location>
</feature>
<dbReference type="AlphaFoldDB" id="A0A5J9VR15"/>
<keyword evidence="9" id="KW-1185">Reference proteome</keyword>
<dbReference type="OrthoDB" id="670984at2759"/>
<dbReference type="EMBL" id="RWGY01000007">
    <property type="protein sequence ID" value="TVU37540.1"/>
    <property type="molecule type" value="Genomic_DNA"/>
</dbReference>
<dbReference type="InterPro" id="IPR030184">
    <property type="entry name" value="WAT1-related"/>
</dbReference>
<dbReference type="Gramene" id="TVU37540">
    <property type="protein sequence ID" value="TVU37540"/>
    <property type="gene ID" value="EJB05_10860"/>
</dbReference>
<evidence type="ECO:0000313" key="8">
    <source>
        <dbReference type="EMBL" id="TVU37540.1"/>
    </source>
</evidence>
<feature type="transmembrane region" description="Helical" evidence="6">
    <location>
        <begin position="142"/>
        <end position="162"/>
    </location>
</feature>
<evidence type="ECO:0000256" key="5">
    <source>
        <dbReference type="ARBA" id="ARBA00023136"/>
    </source>
</evidence>
<evidence type="ECO:0000259" key="7">
    <source>
        <dbReference type="Pfam" id="PF00892"/>
    </source>
</evidence>
<sequence length="340" mass="37661">MEMDMDAERKAEAALRWKAPAAMVLVQLFYTGMILLSKLAIGGGMFIFALLVYRSFFGAAVILPFALVFERGKWKEMDRRACGWIFFNGFIGYAVPMSFYYYGLRDTTSSYAAIFVNIVPLVTFILSLISRLESLQFGSTAGWLKIGGVLLSVGGTMIISLYKGKVLHLWTSIMHHHRDGPVEVADHQLRGTIFLVASTITFACWYLIQSKVLKVYPYKYWSSMATCLAGGLQTLLLGIILRRDRGAWKLGWDIQLATVVYSGALATAGRYSLNSWAVAKRGPAYPPMFSPLSLVFTVVLGSIFIGDDITVGRQVASISVLGTTTVIVGLYVFLWAKSKE</sequence>
<reference evidence="8 9" key="1">
    <citation type="journal article" date="2019" name="Sci. Rep.">
        <title>A high-quality genome of Eragrostis curvula grass provides insights into Poaceae evolution and supports new strategies to enhance forage quality.</title>
        <authorList>
            <person name="Carballo J."/>
            <person name="Santos B.A.C.M."/>
            <person name="Zappacosta D."/>
            <person name="Garbus I."/>
            <person name="Selva J.P."/>
            <person name="Gallo C.A."/>
            <person name="Diaz A."/>
            <person name="Albertini E."/>
            <person name="Caccamo M."/>
            <person name="Echenique V."/>
        </authorList>
    </citation>
    <scope>NUCLEOTIDE SEQUENCE [LARGE SCALE GENOMIC DNA]</scope>
    <source>
        <strain evidence="9">cv. Victoria</strain>
        <tissue evidence="8">Leaf</tissue>
    </source>
</reference>
<comment type="similarity">
    <text evidence="2 6">Belongs to the drug/metabolite transporter (DMT) superfamily. Plant drug/metabolite exporter (P-DME) (TC 2.A.7.4) family.</text>
</comment>
<feature type="transmembrane region" description="Helical" evidence="6">
    <location>
        <begin position="47"/>
        <end position="69"/>
    </location>
</feature>
<keyword evidence="3 6" id="KW-0812">Transmembrane</keyword>
<evidence type="ECO:0000256" key="2">
    <source>
        <dbReference type="ARBA" id="ARBA00007635"/>
    </source>
</evidence>
<feature type="transmembrane region" description="Helical" evidence="6">
    <location>
        <begin position="285"/>
        <end position="305"/>
    </location>
</feature>
<protein>
    <recommendedName>
        <fullName evidence="6">WAT1-related protein</fullName>
    </recommendedName>
</protein>
<keyword evidence="5 6" id="KW-0472">Membrane</keyword>
<evidence type="ECO:0000256" key="1">
    <source>
        <dbReference type="ARBA" id="ARBA00004141"/>
    </source>
</evidence>
<dbReference type="SUPFAM" id="SSF103481">
    <property type="entry name" value="Multidrug resistance efflux transporter EmrE"/>
    <property type="match status" value="1"/>
</dbReference>
<keyword evidence="4 6" id="KW-1133">Transmembrane helix</keyword>
<organism evidence="8 9">
    <name type="scientific">Eragrostis curvula</name>
    <name type="common">weeping love grass</name>
    <dbReference type="NCBI Taxonomy" id="38414"/>
    <lineage>
        <taxon>Eukaryota</taxon>
        <taxon>Viridiplantae</taxon>
        <taxon>Streptophyta</taxon>
        <taxon>Embryophyta</taxon>
        <taxon>Tracheophyta</taxon>
        <taxon>Spermatophyta</taxon>
        <taxon>Magnoliopsida</taxon>
        <taxon>Liliopsida</taxon>
        <taxon>Poales</taxon>
        <taxon>Poaceae</taxon>
        <taxon>PACMAD clade</taxon>
        <taxon>Chloridoideae</taxon>
        <taxon>Eragrostideae</taxon>
        <taxon>Eragrostidinae</taxon>
        <taxon>Eragrostis</taxon>
    </lineage>
</organism>
<comment type="caution">
    <text evidence="8">The sequence shown here is derived from an EMBL/GenBank/DDBJ whole genome shotgun (WGS) entry which is preliminary data.</text>
</comment>
<dbReference type="InterPro" id="IPR000620">
    <property type="entry name" value="EamA_dom"/>
</dbReference>
<feature type="transmembrane region" description="Helical" evidence="6">
    <location>
        <begin position="254"/>
        <end position="273"/>
    </location>
</feature>
<evidence type="ECO:0000256" key="6">
    <source>
        <dbReference type="RuleBase" id="RU363077"/>
    </source>
</evidence>
<dbReference type="GO" id="GO:0022857">
    <property type="term" value="F:transmembrane transporter activity"/>
    <property type="evidence" value="ECO:0007669"/>
    <property type="project" value="InterPro"/>
</dbReference>
<evidence type="ECO:0000256" key="3">
    <source>
        <dbReference type="ARBA" id="ARBA00022692"/>
    </source>
</evidence>
<feature type="transmembrane region" description="Helical" evidence="6">
    <location>
        <begin position="189"/>
        <end position="208"/>
    </location>
</feature>
<dbReference type="GO" id="GO:0016020">
    <property type="term" value="C:membrane"/>
    <property type="evidence" value="ECO:0007669"/>
    <property type="project" value="UniProtKB-SubCell"/>
</dbReference>
<feature type="transmembrane region" description="Helical" evidence="6">
    <location>
        <begin position="220"/>
        <end position="242"/>
    </location>
</feature>
<evidence type="ECO:0000256" key="4">
    <source>
        <dbReference type="ARBA" id="ARBA00022989"/>
    </source>
</evidence>
<feature type="non-terminal residue" evidence="8">
    <location>
        <position position="1"/>
    </location>
</feature>
<evidence type="ECO:0000313" key="9">
    <source>
        <dbReference type="Proteomes" id="UP000324897"/>
    </source>
</evidence>